<sequence length="525" mass="55575">MKRHHHNAAAPRASRWPLAAMFLLALGRYDAALAGAPVGLLDAVRLSLANNVDVLLQRQQVDSSAGALQQAGAPFDSTLRLQTGRNVEHAPLNQRSRDAYASQGFPLSQLRSDSTNYSVALERLLPNGVVLSPSASVTRAAGSVNDINQLAPQNNASVDFSLRIQLQKNSGRLAGAGASAAERELAAAEQDLRFALAQTVLRTVQSYWGLLAAGKSLQIARESEASVARLVEETAKLIAADELPAADLHILRAKLFDRGAARLAAEQALLDARQRLGVAMGLAPRDVATLSADDDFPAGAVDPAALPGRLAALQQQALRRRADLKAAQLRRDAAATLSGAAREELKPQLDLTLRLGYAGLAEGSGAARALSQNRGAPNVGVSLSYQWPLANNGAEGRYRQQLAGYQQHLAQLDGVERAVALGVEAGVAGLVRGAAQLRQSEQAAELYRLAGENERTRYRLGSSTMINVLTTSDSLLNARLGNVAQRLNYLNALVQLNFQTGALIVDGEAGQSVGLGQLLDLPPPD</sequence>
<protein>
    <submittedName>
        <fullName evidence="8">Outer membrane protein TolC</fullName>
    </submittedName>
</protein>
<organism evidence="8 9">
    <name type="scientific">Rugamonas rubra</name>
    <dbReference type="NCBI Taxonomy" id="758825"/>
    <lineage>
        <taxon>Bacteria</taxon>
        <taxon>Pseudomonadati</taxon>
        <taxon>Pseudomonadota</taxon>
        <taxon>Betaproteobacteria</taxon>
        <taxon>Burkholderiales</taxon>
        <taxon>Oxalobacteraceae</taxon>
        <taxon>Telluria group</taxon>
        <taxon>Rugamonas</taxon>
    </lineage>
</organism>
<evidence type="ECO:0000256" key="5">
    <source>
        <dbReference type="ARBA" id="ARBA00022692"/>
    </source>
</evidence>
<evidence type="ECO:0000256" key="7">
    <source>
        <dbReference type="ARBA" id="ARBA00023237"/>
    </source>
</evidence>
<dbReference type="PANTHER" id="PTHR30026">
    <property type="entry name" value="OUTER MEMBRANE PROTEIN TOLC"/>
    <property type="match status" value="1"/>
</dbReference>
<dbReference type="SUPFAM" id="SSF56954">
    <property type="entry name" value="Outer membrane efflux proteins (OEP)"/>
    <property type="match status" value="1"/>
</dbReference>
<keyword evidence="7" id="KW-0998">Cell outer membrane</keyword>
<name>A0A1I4P7Q1_9BURK</name>
<accession>A0A1I4P7Q1</accession>
<evidence type="ECO:0000256" key="4">
    <source>
        <dbReference type="ARBA" id="ARBA00022452"/>
    </source>
</evidence>
<dbReference type="Proteomes" id="UP000199470">
    <property type="component" value="Unassembled WGS sequence"/>
</dbReference>
<evidence type="ECO:0000256" key="6">
    <source>
        <dbReference type="ARBA" id="ARBA00023136"/>
    </source>
</evidence>
<dbReference type="Pfam" id="PF02321">
    <property type="entry name" value="OEP"/>
    <property type="match status" value="1"/>
</dbReference>
<dbReference type="OrthoDB" id="9770517at2"/>
<dbReference type="Gene3D" id="1.20.1600.10">
    <property type="entry name" value="Outer membrane efflux proteins (OEP)"/>
    <property type="match status" value="1"/>
</dbReference>
<dbReference type="PANTHER" id="PTHR30026:SF20">
    <property type="entry name" value="OUTER MEMBRANE PROTEIN TOLC"/>
    <property type="match status" value="1"/>
</dbReference>
<evidence type="ECO:0000256" key="1">
    <source>
        <dbReference type="ARBA" id="ARBA00004442"/>
    </source>
</evidence>
<comment type="subcellular location">
    <subcellularLocation>
        <location evidence="1">Cell outer membrane</location>
    </subcellularLocation>
</comment>
<evidence type="ECO:0000256" key="3">
    <source>
        <dbReference type="ARBA" id="ARBA00022448"/>
    </source>
</evidence>
<evidence type="ECO:0000313" key="9">
    <source>
        <dbReference type="Proteomes" id="UP000199470"/>
    </source>
</evidence>
<reference evidence="8 9" key="1">
    <citation type="submission" date="2016-10" db="EMBL/GenBank/DDBJ databases">
        <authorList>
            <person name="de Groot N.N."/>
        </authorList>
    </citation>
    <scope>NUCLEOTIDE SEQUENCE [LARGE SCALE GENOMIC DNA]</scope>
    <source>
        <strain evidence="8 9">ATCC 43154</strain>
    </source>
</reference>
<keyword evidence="6" id="KW-0472">Membrane</keyword>
<proteinExistence type="inferred from homology"/>
<dbReference type="GO" id="GO:0009279">
    <property type="term" value="C:cell outer membrane"/>
    <property type="evidence" value="ECO:0007669"/>
    <property type="project" value="UniProtKB-SubCell"/>
</dbReference>
<keyword evidence="9" id="KW-1185">Reference proteome</keyword>
<keyword evidence="3" id="KW-0813">Transport</keyword>
<gene>
    <name evidence="8" type="ORF">SAMN02982985_03295</name>
</gene>
<keyword evidence="5" id="KW-0812">Transmembrane</keyword>
<evidence type="ECO:0000256" key="2">
    <source>
        <dbReference type="ARBA" id="ARBA00007613"/>
    </source>
</evidence>
<dbReference type="GO" id="GO:0015288">
    <property type="term" value="F:porin activity"/>
    <property type="evidence" value="ECO:0007669"/>
    <property type="project" value="TreeGrafter"/>
</dbReference>
<dbReference type="AlphaFoldDB" id="A0A1I4P7Q1"/>
<evidence type="ECO:0000313" key="8">
    <source>
        <dbReference type="EMBL" id="SFM23393.1"/>
    </source>
</evidence>
<dbReference type="GO" id="GO:0015562">
    <property type="term" value="F:efflux transmembrane transporter activity"/>
    <property type="evidence" value="ECO:0007669"/>
    <property type="project" value="InterPro"/>
</dbReference>
<dbReference type="InterPro" id="IPR051906">
    <property type="entry name" value="TolC-like"/>
</dbReference>
<dbReference type="GO" id="GO:1990281">
    <property type="term" value="C:efflux pump complex"/>
    <property type="evidence" value="ECO:0007669"/>
    <property type="project" value="TreeGrafter"/>
</dbReference>
<keyword evidence="4" id="KW-1134">Transmembrane beta strand</keyword>
<dbReference type="STRING" id="758825.SAMN02982985_03295"/>
<comment type="similarity">
    <text evidence="2">Belongs to the outer membrane factor (OMF) (TC 1.B.17) family.</text>
</comment>
<dbReference type="EMBL" id="FOTW01000015">
    <property type="protein sequence ID" value="SFM23393.1"/>
    <property type="molecule type" value="Genomic_DNA"/>
</dbReference>
<dbReference type="InterPro" id="IPR003423">
    <property type="entry name" value="OMP_efflux"/>
</dbReference>